<sequence length="139" mass="16709">MTQLRFFDPKHPNEVKKMNARRNLVLELNRHNELLNTQKIQKSIQDRKHKARLSFSRKKLHRLKKMRAHKKQVLHQFLHGMPLSLNSEHDLIKLKPLNYNPHFFQSLLTKKTLQTQEEAPATIQKIGNMPIKFWEYNLL</sequence>
<dbReference type="Proteomes" id="UP000054729">
    <property type="component" value="Unassembled WGS sequence"/>
</dbReference>
<comment type="caution">
    <text evidence="1">The sequence shown here is derived from an EMBL/GenBank/DDBJ whole genome shotgun (WGS) entry which is preliminary data.</text>
</comment>
<gene>
    <name evidence="1" type="ORF">Lwal_1746</name>
</gene>
<name>A0A0W1AAJ9_9GAMM</name>
<keyword evidence="2" id="KW-1185">Reference proteome</keyword>
<dbReference type="AlphaFoldDB" id="A0A0W1AAJ9"/>
<dbReference type="RefSeq" id="WP_058480407.1">
    <property type="nucleotide sequence ID" value="NZ_CAAAIQ010000004.1"/>
</dbReference>
<organism evidence="1 2">
    <name type="scientific">Legionella waltersii</name>
    <dbReference type="NCBI Taxonomy" id="66969"/>
    <lineage>
        <taxon>Bacteria</taxon>
        <taxon>Pseudomonadati</taxon>
        <taxon>Pseudomonadota</taxon>
        <taxon>Gammaproteobacteria</taxon>
        <taxon>Legionellales</taxon>
        <taxon>Legionellaceae</taxon>
        <taxon>Legionella</taxon>
    </lineage>
</organism>
<dbReference type="EMBL" id="LNZB01000041">
    <property type="protein sequence ID" value="KTD78311.1"/>
    <property type="molecule type" value="Genomic_DNA"/>
</dbReference>
<reference evidence="1 2" key="1">
    <citation type="submission" date="2015-11" db="EMBL/GenBank/DDBJ databases">
        <title>Genomic analysis of 38 Legionella species identifies large and diverse effector repertoires.</title>
        <authorList>
            <person name="Burstein D."/>
            <person name="Amaro F."/>
            <person name="Zusman T."/>
            <person name="Lifshitz Z."/>
            <person name="Cohen O."/>
            <person name="Gilbert J.A."/>
            <person name="Pupko T."/>
            <person name="Shuman H.A."/>
            <person name="Segal G."/>
        </authorList>
    </citation>
    <scope>NUCLEOTIDE SEQUENCE [LARGE SCALE GENOMIC DNA]</scope>
    <source>
        <strain evidence="1 2">ATCC 51914</strain>
    </source>
</reference>
<proteinExistence type="predicted"/>
<evidence type="ECO:0000313" key="2">
    <source>
        <dbReference type="Proteomes" id="UP000054729"/>
    </source>
</evidence>
<evidence type="ECO:0000313" key="1">
    <source>
        <dbReference type="EMBL" id="KTD78311.1"/>
    </source>
</evidence>
<protein>
    <submittedName>
        <fullName evidence="1">Uncharacterized protein</fullName>
    </submittedName>
</protein>
<accession>A0A0W1AAJ9</accession>